<dbReference type="PANTHER" id="PTHR10422">
    <property type="entry name" value="CYTOCHROME C OXIDASE SUBUNIT 1"/>
    <property type="match status" value="1"/>
</dbReference>
<reference evidence="4 5" key="1">
    <citation type="submission" date="2022-01" db="EMBL/GenBank/DDBJ databases">
        <authorList>
            <person name="Won M."/>
            <person name="Kim S.-J."/>
            <person name="Kwon S.-W."/>
        </authorList>
    </citation>
    <scope>NUCLEOTIDE SEQUENCE [LARGE SCALE GENOMIC DNA]</scope>
    <source>
        <strain evidence="4 5">KCTC 23505</strain>
    </source>
</reference>
<name>A0ABS9E0M1_9PROT</name>
<dbReference type="InterPro" id="IPR023616">
    <property type="entry name" value="Cyt_c_oxase-like_su1_dom"/>
</dbReference>
<dbReference type="InterPro" id="IPR000883">
    <property type="entry name" value="Cyt_C_Oxase_1"/>
</dbReference>
<gene>
    <name evidence="4" type="ORF">L2A60_12900</name>
</gene>
<evidence type="ECO:0000256" key="2">
    <source>
        <dbReference type="SAM" id="Phobius"/>
    </source>
</evidence>
<proteinExistence type="predicted"/>
<feature type="transmembrane region" description="Helical" evidence="2">
    <location>
        <begin position="259"/>
        <end position="277"/>
    </location>
</feature>
<organism evidence="4 5">
    <name type="scientific">Acidiphilium iwatense</name>
    <dbReference type="NCBI Taxonomy" id="768198"/>
    <lineage>
        <taxon>Bacteria</taxon>
        <taxon>Pseudomonadati</taxon>
        <taxon>Pseudomonadota</taxon>
        <taxon>Alphaproteobacteria</taxon>
        <taxon>Acetobacterales</taxon>
        <taxon>Acidocellaceae</taxon>
        <taxon>Acidiphilium</taxon>
    </lineage>
</organism>
<keyword evidence="2" id="KW-1133">Transmembrane helix</keyword>
<feature type="transmembrane region" description="Helical" evidence="2">
    <location>
        <begin position="413"/>
        <end position="435"/>
    </location>
</feature>
<feature type="transmembrane region" description="Helical" evidence="2">
    <location>
        <begin position="346"/>
        <end position="365"/>
    </location>
</feature>
<feature type="transmembrane region" description="Helical" evidence="2">
    <location>
        <begin position="377"/>
        <end position="401"/>
    </location>
</feature>
<evidence type="ECO:0000313" key="4">
    <source>
        <dbReference type="EMBL" id="MCF3947575.1"/>
    </source>
</evidence>
<dbReference type="RefSeq" id="WP_235704825.1">
    <property type="nucleotide sequence ID" value="NZ_JAKGBZ010000025.1"/>
</dbReference>
<keyword evidence="1" id="KW-0679">Respiratory chain</keyword>
<feature type="transmembrane region" description="Helical" evidence="2">
    <location>
        <begin position="100"/>
        <end position="119"/>
    </location>
</feature>
<evidence type="ECO:0000313" key="5">
    <source>
        <dbReference type="Proteomes" id="UP001521209"/>
    </source>
</evidence>
<dbReference type="Gene3D" id="1.20.210.10">
    <property type="entry name" value="Cytochrome c oxidase-like, subunit I domain"/>
    <property type="match status" value="1"/>
</dbReference>
<sequence length="554" mass="60221">MSATIVTMPLDRAGLRRLKAPALTLILTAFAAMVVGSIFGPAQALNYANINIYGHLPVASYYQGLTIHGVLNGLVFTTFFNTGVLFYFPARELNMRVNTGWIWLAIVVMLFGLALSLTATLSNHATVLYTFYPPLQAVWSFYVGLALVVVGSLMVAAETIRQRLAWKRANPGRITPLVSYMSVVTWILWGLTTIGIVAELVFWLIPWSLGMLKGVDPLLALTLFWFTGHAIVYFWVLPAYISWYALLPREAGGRLVSDTLGRISFLLFLLFSVEVGLHHEAVAPGIAMGWKMEQMVFTFFIVAPSLLTAFTVAASLETAGHARGGRGWIGWLTALPWDDPSVAGQVLAMLTFILGGATGILLASMPNDALVHNTAFIPGHFHVTVGTATALTFIAMSYWLIPHLTGKRLYGRKIALVSVWLWAIGMMGIGVGLMWQGLYGTPRRDWISGIAHDPYVHVVPMAITGIAGVILLAALICFLIVTLGTLFSAAASPSEVPEIPFANAPIDETSRWVRLTDRLGPWTLVAFVLIAAVYGPLLGILIAHQIPVGANTAY</sequence>
<keyword evidence="2" id="KW-0812">Transmembrane</keyword>
<accession>A0ABS9E0M1</accession>
<feature type="transmembrane region" description="Helical" evidence="2">
    <location>
        <begin position="21"/>
        <end position="45"/>
    </location>
</feature>
<dbReference type="Pfam" id="PF00115">
    <property type="entry name" value="COX1"/>
    <property type="match status" value="1"/>
</dbReference>
<keyword evidence="1" id="KW-0813">Transport</keyword>
<dbReference type="PRINTS" id="PR01165">
    <property type="entry name" value="CYCOXIDASEI"/>
</dbReference>
<feature type="transmembrane region" description="Helical" evidence="2">
    <location>
        <begin position="297"/>
        <end position="316"/>
    </location>
</feature>
<feature type="transmembrane region" description="Helical" evidence="2">
    <location>
        <begin position="65"/>
        <end position="88"/>
    </location>
</feature>
<feature type="transmembrane region" description="Helical" evidence="2">
    <location>
        <begin position="455"/>
        <end position="481"/>
    </location>
</feature>
<dbReference type="Proteomes" id="UP001521209">
    <property type="component" value="Unassembled WGS sequence"/>
</dbReference>
<dbReference type="EMBL" id="JAKGBZ010000025">
    <property type="protein sequence ID" value="MCF3947575.1"/>
    <property type="molecule type" value="Genomic_DNA"/>
</dbReference>
<feature type="transmembrane region" description="Helical" evidence="2">
    <location>
        <begin position="139"/>
        <end position="157"/>
    </location>
</feature>
<feature type="transmembrane region" description="Helical" evidence="2">
    <location>
        <begin position="524"/>
        <end position="546"/>
    </location>
</feature>
<protein>
    <submittedName>
        <fullName evidence="4">Cbb3-type cytochrome c oxidase subunit I</fullName>
    </submittedName>
</protein>
<evidence type="ECO:0000259" key="3">
    <source>
        <dbReference type="PROSITE" id="PS50855"/>
    </source>
</evidence>
<keyword evidence="1" id="KW-0249">Electron transport</keyword>
<keyword evidence="2" id="KW-0472">Membrane</keyword>
<evidence type="ECO:0000256" key="1">
    <source>
        <dbReference type="ARBA" id="ARBA00022660"/>
    </source>
</evidence>
<feature type="transmembrane region" description="Helical" evidence="2">
    <location>
        <begin position="225"/>
        <end position="247"/>
    </location>
</feature>
<dbReference type="PROSITE" id="PS50855">
    <property type="entry name" value="COX1"/>
    <property type="match status" value="1"/>
</dbReference>
<dbReference type="InterPro" id="IPR036927">
    <property type="entry name" value="Cyt_c_oxase-like_su1_sf"/>
</dbReference>
<keyword evidence="5" id="KW-1185">Reference proteome</keyword>
<dbReference type="PANTHER" id="PTHR10422:SF40">
    <property type="entry name" value="CYTOCHROME C OXIDASE SUBUNIT I"/>
    <property type="match status" value="1"/>
</dbReference>
<feature type="domain" description="Cytochrome oxidase subunit I profile" evidence="3">
    <location>
        <begin position="19"/>
        <end position="489"/>
    </location>
</feature>
<dbReference type="SUPFAM" id="SSF81442">
    <property type="entry name" value="Cytochrome c oxidase subunit I-like"/>
    <property type="match status" value="1"/>
</dbReference>
<comment type="caution">
    <text evidence="4">The sequence shown here is derived from an EMBL/GenBank/DDBJ whole genome shotgun (WGS) entry which is preliminary data.</text>
</comment>
<feature type="transmembrane region" description="Helical" evidence="2">
    <location>
        <begin position="177"/>
        <end position="205"/>
    </location>
</feature>